<comment type="caution">
    <text evidence="1">The sequence shown here is derived from an EMBL/GenBank/DDBJ whole genome shotgun (WGS) entry which is preliminary data.</text>
</comment>
<evidence type="ECO:0000313" key="1">
    <source>
        <dbReference type="EMBL" id="KAK1858508.1"/>
    </source>
</evidence>
<name>A0ACC3BLL7_PYRYE</name>
<reference evidence="1" key="1">
    <citation type="submission" date="2019-11" db="EMBL/GenBank/DDBJ databases">
        <title>Nori genome reveals adaptations in red seaweeds to the harsh intertidal environment.</title>
        <authorList>
            <person name="Wang D."/>
            <person name="Mao Y."/>
        </authorList>
    </citation>
    <scope>NUCLEOTIDE SEQUENCE</scope>
    <source>
        <tissue evidence="1">Gametophyte</tissue>
    </source>
</reference>
<dbReference type="EMBL" id="CM020618">
    <property type="protein sequence ID" value="KAK1858508.1"/>
    <property type="molecule type" value="Genomic_DNA"/>
</dbReference>
<proteinExistence type="predicted"/>
<gene>
    <name evidence="1" type="ORF">I4F81_001109</name>
</gene>
<dbReference type="Proteomes" id="UP000798662">
    <property type="component" value="Chromosome 1"/>
</dbReference>
<organism evidence="1 2">
    <name type="scientific">Pyropia yezoensis</name>
    <name type="common">Susabi-nori</name>
    <name type="synonym">Porphyra yezoensis</name>
    <dbReference type="NCBI Taxonomy" id="2788"/>
    <lineage>
        <taxon>Eukaryota</taxon>
        <taxon>Rhodophyta</taxon>
        <taxon>Bangiophyceae</taxon>
        <taxon>Bangiales</taxon>
        <taxon>Bangiaceae</taxon>
        <taxon>Pyropia</taxon>
    </lineage>
</organism>
<evidence type="ECO:0000313" key="2">
    <source>
        <dbReference type="Proteomes" id="UP000798662"/>
    </source>
</evidence>
<keyword evidence="2" id="KW-1185">Reference proteome</keyword>
<sequence length="218" mass="24076">MPLMGHLLWQLLIIMMMVWAGVRVVEPGSGQCRPRLELIDPTASWAQFVRTVYHAVADKTLRVFDSGVAAGHILEVYRPSVGGAHPSGKLVGIISLQGSTVSMLPWTLFGLRTLLVDSTYGFYSSMHTLLKFAGDRVTVVWLETFYADWGVVISHARSMFPKFFKRTSIKSLLCSRCPSAYVGDGYLVNEVMVNAAHKRTIGVRTAVLADLLETSLLS</sequence>
<protein>
    <submittedName>
        <fullName evidence="1">Uncharacterized protein</fullName>
    </submittedName>
</protein>
<accession>A0ACC3BLL7</accession>